<evidence type="ECO:0008006" key="3">
    <source>
        <dbReference type="Google" id="ProtNLM"/>
    </source>
</evidence>
<organism evidence="1 2">
    <name type="scientific">Helicobacter cholecystus</name>
    <dbReference type="NCBI Taxonomy" id="45498"/>
    <lineage>
        <taxon>Bacteria</taxon>
        <taxon>Pseudomonadati</taxon>
        <taxon>Campylobacterota</taxon>
        <taxon>Epsilonproteobacteria</taxon>
        <taxon>Campylobacterales</taxon>
        <taxon>Helicobacteraceae</taxon>
        <taxon>Helicobacter</taxon>
    </lineage>
</organism>
<dbReference type="EMBL" id="NXLU01000001">
    <property type="protein sequence ID" value="RDU69941.1"/>
    <property type="molecule type" value="Genomic_DNA"/>
</dbReference>
<sequence>MKVPKNLRSCHTGVVDGYFLEGHIPASDIQRLLREKPKDVIGLAVPNMPQGSPGMEQGGRKEAYNVYYIKKDGSYGIWAKH</sequence>
<dbReference type="InterPro" id="IPR007332">
    <property type="entry name" value="DUF411"/>
</dbReference>
<name>A0A3D8IZF6_9HELI</name>
<gene>
    <name evidence="1" type="ORF">CQA62_00575</name>
</gene>
<protein>
    <recommendedName>
        <fullName evidence="3">DUF411 domain-containing protein</fullName>
    </recommendedName>
</protein>
<evidence type="ECO:0000313" key="1">
    <source>
        <dbReference type="EMBL" id="RDU69941.1"/>
    </source>
</evidence>
<dbReference type="RefSeq" id="WP_104723666.1">
    <property type="nucleotide sequence ID" value="NZ_FZNE01000002.1"/>
</dbReference>
<accession>A0A3D8IZF6</accession>
<keyword evidence="2" id="KW-1185">Reference proteome</keyword>
<dbReference type="Pfam" id="PF04214">
    <property type="entry name" value="DUF411"/>
    <property type="match status" value="1"/>
</dbReference>
<dbReference type="AlphaFoldDB" id="A0A3D8IZF6"/>
<dbReference type="OrthoDB" id="14727at2"/>
<dbReference type="Proteomes" id="UP000257067">
    <property type="component" value="Unassembled WGS sequence"/>
</dbReference>
<reference evidence="1 2" key="1">
    <citation type="submission" date="2018-04" db="EMBL/GenBank/DDBJ databases">
        <title>Novel Campyloabacter and Helicobacter Species and Strains.</title>
        <authorList>
            <person name="Mannion A.J."/>
            <person name="Shen Z."/>
            <person name="Fox J.G."/>
        </authorList>
    </citation>
    <scope>NUCLEOTIDE SEQUENCE [LARGE SCALE GENOMIC DNA]</scope>
    <source>
        <strain evidence="1 2">ATCC 700242</strain>
    </source>
</reference>
<proteinExistence type="predicted"/>
<comment type="caution">
    <text evidence="1">The sequence shown here is derived from an EMBL/GenBank/DDBJ whole genome shotgun (WGS) entry which is preliminary data.</text>
</comment>
<evidence type="ECO:0000313" key="2">
    <source>
        <dbReference type="Proteomes" id="UP000257067"/>
    </source>
</evidence>